<proteinExistence type="predicted"/>
<feature type="transmembrane region" description="Helical" evidence="1">
    <location>
        <begin position="22"/>
        <end position="43"/>
    </location>
</feature>
<dbReference type="EMBL" id="SOEZ01000057">
    <property type="protein sequence ID" value="TFB49508.1"/>
    <property type="molecule type" value="Genomic_DNA"/>
</dbReference>
<protein>
    <recommendedName>
        <fullName evidence="2">DUF4097 domain-containing protein</fullName>
    </recommendedName>
</protein>
<dbReference type="Gene3D" id="2.160.20.120">
    <property type="match status" value="1"/>
</dbReference>
<keyword evidence="4" id="KW-1185">Reference proteome</keyword>
<dbReference type="RefSeq" id="WP_134491228.1">
    <property type="nucleotide sequence ID" value="NZ_SOEZ01000057.1"/>
</dbReference>
<keyword evidence="1" id="KW-1133">Transmembrane helix</keyword>
<comment type="caution">
    <text evidence="3">The sequence shown here is derived from an EMBL/GenBank/DDBJ whole genome shotgun (WGS) entry which is preliminary data.</text>
</comment>
<keyword evidence="1" id="KW-0812">Transmembrane</keyword>
<reference evidence="3 4" key="1">
    <citation type="submission" date="2019-03" db="EMBL/GenBank/DDBJ databases">
        <title>Genomics of glacier-inhabiting Cryobacterium strains.</title>
        <authorList>
            <person name="Liu Q."/>
            <person name="Xin Y.-H."/>
        </authorList>
    </citation>
    <scope>NUCLEOTIDE SEQUENCE [LARGE SCALE GENOMIC DNA]</scope>
    <source>
        <strain evidence="3 4">Sr47</strain>
    </source>
</reference>
<feature type="domain" description="DUF4097" evidence="2">
    <location>
        <begin position="139"/>
        <end position="261"/>
    </location>
</feature>
<name>A0A4R8UCH8_9MICO</name>
<sequence>MSEPVPGQPSAGKGSGPTANTVILIVGLSLVAITTIVGLLFALNFRGGPVDQDEDLAAGRSVAVEIPNAALVLGPSDDDEIHVTMRGSYIGTAPTLAASTSGGVTTISGGCSRQWFSFCSLEVTVRLPESLPLAVAGENGAITASGLTGELSLHTTNGRIEASGTESRIELRTTNGAIRLREATSDEVSAGTTNGSVDLGFLDPPDDVVARSTNGSVTVRVPVDGVRYFITAQTTNGSTNTNSVPGDRDSEHTIVAETTNGSVSVVPN</sequence>
<dbReference type="AlphaFoldDB" id="A0A4R8UCH8"/>
<evidence type="ECO:0000256" key="1">
    <source>
        <dbReference type="SAM" id="Phobius"/>
    </source>
</evidence>
<gene>
    <name evidence="3" type="ORF">E3O23_11730</name>
</gene>
<accession>A0A4R8UCH8</accession>
<dbReference type="OrthoDB" id="5107115at2"/>
<dbReference type="Pfam" id="PF13349">
    <property type="entry name" value="DUF4097"/>
    <property type="match status" value="1"/>
</dbReference>
<evidence type="ECO:0000313" key="3">
    <source>
        <dbReference type="EMBL" id="TFB49508.1"/>
    </source>
</evidence>
<dbReference type="InterPro" id="IPR025164">
    <property type="entry name" value="Toastrack_DUF4097"/>
</dbReference>
<evidence type="ECO:0000313" key="4">
    <source>
        <dbReference type="Proteomes" id="UP000297866"/>
    </source>
</evidence>
<organism evidence="3 4">
    <name type="scientific">Cryobacterium tagatosivorans</name>
    <dbReference type="NCBI Taxonomy" id="1259199"/>
    <lineage>
        <taxon>Bacteria</taxon>
        <taxon>Bacillati</taxon>
        <taxon>Actinomycetota</taxon>
        <taxon>Actinomycetes</taxon>
        <taxon>Micrococcales</taxon>
        <taxon>Microbacteriaceae</taxon>
        <taxon>Cryobacterium</taxon>
    </lineage>
</organism>
<dbReference type="Proteomes" id="UP000297866">
    <property type="component" value="Unassembled WGS sequence"/>
</dbReference>
<keyword evidence="1" id="KW-0472">Membrane</keyword>
<evidence type="ECO:0000259" key="2">
    <source>
        <dbReference type="Pfam" id="PF13349"/>
    </source>
</evidence>